<feature type="repeat" description="PPR" evidence="3">
    <location>
        <begin position="627"/>
        <end position="661"/>
    </location>
</feature>
<comment type="similarity">
    <text evidence="1">Belongs to the PPR family. P subfamily.</text>
</comment>
<accession>A0AAW1GG01</accession>
<protein>
    <recommendedName>
        <fullName evidence="6">Pentatricopeptide repeat-containing protein</fullName>
    </recommendedName>
</protein>
<feature type="repeat" description="PPR" evidence="3">
    <location>
        <begin position="522"/>
        <end position="556"/>
    </location>
</feature>
<feature type="repeat" description="PPR" evidence="3">
    <location>
        <begin position="487"/>
        <end position="521"/>
    </location>
</feature>
<feature type="repeat" description="PPR" evidence="3">
    <location>
        <begin position="697"/>
        <end position="731"/>
    </location>
</feature>
<evidence type="ECO:0000256" key="2">
    <source>
        <dbReference type="ARBA" id="ARBA00022737"/>
    </source>
</evidence>
<dbReference type="PANTHER" id="PTHR46128">
    <property type="entry name" value="MITOCHONDRIAL GROUP I INTRON SPLICING FACTOR CCM1"/>
    <property type="match status" value="1"/>
</dbReference>
<feature type="repeat" description="PPR" evidence="3">
    <location>
        <begin position="228"/>
        <end position="262"/>
    </location>
</feature>
<dbReference type="SUPFAM" id="SSF81901">
    <property type="entry name" value="HCP-like"/>
    <property type="match status" value="1"/>
</dbReference>
<dbReference type="InterPro" id="IPR050872">
    <property type="entry name" value="PPR_P_subfamily"/>
</dbReference>
<sequence length="843" mass="94875">MSIYKHLLLRNKPKPPFSSFFFFFFFTPSTHLLLNISNSHFRNIGSSPQNSRLSPSNTALVNHLISIFTHQRFHSSNSHELTQLGSQLTPDIVESVLKALNNWKLAYAFFNWATSQNGYFHNCYTYNAMASLLSSARQIPPMKTLLSHLIHSSCYMTPGAFGFFIRCLGSLGLVHEANLLFDQFRDSGLCLPNSYTYNCLLEAIAKSTLTHVAEQRLAEMRRLSWMVDKYTLTPLLQVYCNSGEFDKALLVFDQMLDKGWVDAHVLSILALSFTKWGDVDKAFELIHRMEECSLTLNEKTFYVLLHGFVSNHRLDKALQLFDKMCASGFSPDIAVYDVLIGGLCKIKDSHTASCLYSRMKCSGICPDVAVLNKLLSCVAEEETMIHLLQDCGDVHDGESVKTLFFSVLNGLVSNGLVDRALELVKTMMDDAFIQGSRLEEFFKLKGGILCMDSSSFRIIIDPLCQKGRLDEALQLFRAMDKFGCRKDTRLYNDMIEALCCADRIIDGLDLLSEMKKMEIQPTQFTYNSIYGYFCRKGDVSGATSIVKEMCAHRYEPWIKNSTTLVKQLCKHDKALEASNFLAELVQEGLVPHLIPYFAVVDGLFKLHEVDHALELFHNLCARGYKPDVVAYNILINGLCKGNKMAEAKKMLNEMLAGGLVPSTVTYNSLIDGWCKNGDIDQAITCLYKMAGEDIEPNIITYTTLIDGLCNAGRPDDALMLWNEMEGKSCSPNRISFMALISGLCKNNMPDKAQLYLHEMEKKELRADSFVYIALMDTFLLNKKPKLALDMLKEMVEKKMLAAAVNKNNILVKEAITKLAEDPLTASEVKQLVNEGGIQVFSDV</sequence>
<feature type="repeat" description="PPR" evidence="3">
    <location>
        <begin position="297"/>
        <end position="331"/>
    </location>
</feature>
<dbReference type="Gene3D" id="1.25.40.10">
    <property type="entry name" value="Tetratricopeptide repeat domain"/>
    <property type="match status" value="6"/>
</dbReference>
<evidence type="ECO:0000256" key="3">
    <source>
        <dbReference type="PROSITE-ProRule" id="PRU00708"/>
    </source>
</evidence>
<dbReference type="PANTHER" id="PTHR46128:SF333">
    <property type="entry name" value="PENTACOTRIPEPTIDE-REPEAT REGION OF PRORP DOMAIN-CONTAINING PROTEIN"/>
    <property type="match status" value="1"/>
</dbReference>
<evidence type="ECO:0008006" key="6">
    <source>
        <dbReference type="Google" id="ProtNLM"/>
    </source>
</evidence>
<keyword evidence="2" id="KW-0677">Repeat</keyword>
<reference evidence="4 5" key="1">
    <citation type="submission" date="2024-03" db="EMBL/GenBank/DDBJ databases">
        <title>WGS assembly of Saponaria officinalis var. Norfolk2.</title>
        <authorList>
            <person name="Jenkins J."/>
            <person name="Shu S."/>
            <person name="Grimwood J."/>
            <person name="Barry K."/>
            <person name="Goodstein D."/>
            <person name="Schmutz J."/>
            <person name="Leebens-Mack J."/>
            <person name="Osbourn A."/>
        </authorList>
    </citation>
    <scope>NUCLEOTIDE SEQUENCE [LARGE SCALE GENOMIC DNA]</scope>
    <source>
        <strain evidence="5">cv. Norfolk2</strain>
        <strain evidence="4">JIC</strain>
        <tissue evidence="4">Leaf</tissue>
    </source>
</reference>
<dbReference type="AlphaFoldDB" id="A0AAW1GG01"/>
<dbReference type="PROSITE" id="PS51375">
    <property type="entry name" value="PPR"/>
    <property type="match status" value="11"/>
</dbReference>
<evidence type="ECO:0000313" key="5">
    <source>
        <dbReference type="Proteomes" id="UP001443914"/>
    </source>
</evidence>
<feature type="repeat" description="PPR" evidence="3">
    <location>
        <begin position="332"/>
        <end position="366"/>
    </location>
</feature>
<dbReference type="EMBL" id="JBDFQZ010000014">
    <property type="protein sequence ID" value="KAK9663828.1"/>
    <property type="molecule type" value="Genomic_DNA"/>
</dbReference>
<dbReference type="Pfam" id="PF13812">
    <property type="entry name" value="PPR_3"/>
    <property type="match status" value="1"/>
</dbReference>
<evidence type="ECO:0000313" key="4">
    <source>
        <dbReference type="EMBL" id="KAK9663828.1"/>
    </source>
</evidence>
<feature type="repeat" description="PPR" evidence="3">
    <location>
        <begin position="592"/>
        <end position="626"/>
    </location>
</feature>
<feature type="repeat" description="PPR" evidence="3">
    <location>
        <begin position="662"/>
        <end position="696"/>
    </location>
</feature>
<organism evidence="4 5">
    <name type="scientific">Saponaria officinalis</name>
    <name type="common">Common soapwort</name>
    <name type="synonym">Lychnis saponaria</name>
    <dbReference type="NCBI Taxonomy" id="3572"/>
    <lineage>
        <taxon>Eukaryota</taxon>
        <taxon>Viridiplantae</taxon>
        <taxon>Streptophyta</taxon>
        <taxon>Embryophyta</taxon>
        <taxon>Tracheophyta</taxon>
        <taxon>Spermatophyta</taxon>
        <taxon>Magnoliopsida</taxon>
        <taxon>eudicotyledons</taxon>
        <taxon>Gunneridae</taxon>
        <taxon>Pentapetalae</taxon>
        <taxon>Caryophyllales</taxon>
        <taxon>Caryophyllaceae</taxon>
        <taxon>Caryophylleae</taxon>
        <taxon>Saponaria</taxon>
    </lineage>
</organism>
<dbReference type="Pfam" id="PF13041">
    <property type="entry name" value="PPR_2"/>
    <property type="match status" value="4"/>
</dbReference>
<proteinExistence type="inferred from homology"/>
<dbReference type="Pfam" id="PF01535">
    <property type="entry name" value="PPR"/>
    <property type="match status" value="3"/>
</dbReference>
<evidence type="ECO:0000256" key="1">
    <source>
        <dbReference type="ARBA" id="ARBA00007626"/>
    </source>
</evidence>
<feature type="repeat" description="PPR" evidence="3">
    <location>
        <begin position="732"/>
        <end position="766"/>
    </location>
</feature>
<dbReference type="Proteomes" id="UP001443914">
    <property type="component" value="Unassembled WGS sequence"/>
</dbReference>
<gene>
    <name evidence="4" type="ORF">RND81_14G001300</name>
</gene>
<feature type="repeat" description="PPR" evidence="3">
    <location>
        <begin position="452"/>
        <end position="486"/>
    </location>
</feature>
<name>A0AAW1GG01_SAPOF</name>
<dbReference type="EMBL" id="JBDFQZ010000014">
    <property type="protein sequence ID" value="KAK9663827.1"/>
    <property type="molecule type" value="Genomic_DNA"/>
</dbReference>
<dbReference type="NCBIfam" id="TIGR00756">
    <property type="entry name" value="PPR"/>
    <property type="match status" value="11"/>
</dbReference>
<keyword evidence="5" id="KW-1185">Reference proteome</keyword>
<dbReference type="Pfam" id="PF12854">
    <property type="entry name" value="PPR_1"/>
    <property type="match status" value="1"/>
</dbReference>
<comment type="caution">
    <text evidence="4">The sequence shown here is derived from an EMBL/GenBank/DDBJ whole genome shotgun (WGS) entry which is preliminary data.</text>
</comment>
<dbReference type="SUPFAM" id="SSF48452">
    <property type="entry name" value="TPR-like"/>
    <property type="match status" value="1"/>
</dbReference>
<dbReference type="InterPro" id="IPR002885">
    <property type="entry name" value="PPR_rpt"/>
</dbReference>
<dbReference type="InterPro" id="IPR011990">
    <property type="entry name" value="TPR-like_helical_dom_sf"/>
</dbReference>